<dbReference type="EMBL" id="CP017019">
    <property type="protein sequence ID" value="AOQ24753.1"/>
    <property type="molecule type" value="Genomic_DNA"/>
</dbReference>
<feature type="compositionally biased region" description="Basic residues" evidence="2">
    <location>
        <begin position="126"/>
        <end position="135"/>
    </location>
</feature>
<dbReference type="Proteomes" id="UP000094598">
    <property type="component" value="Chromosome"/>
</dbReference>
<reference evidence="4 6" key="2">
    <citation type="submission" date="2019-05" db="EMBL/GenBank/DDBJ databases">
        <title>Genome sequence of Moorella thermoacetica ATCC 33924.</title>
        <authorList>
            <person name="Poehlein A."/>
            <person name="Bengelsdorf F.R."/>
            <person name="Duerre P."/>
            <person name="Daniel R."/>
        </authorList>
    </citation>
    <scope>NUCLEOTIDE SEQUENCE [LARGE SCALE GENOMIC DNA]</scope>
    <source>
        <strain evidence="4 6">ATCC 33924</strain>
    </source>
</reference>
<sequence length="135" mass="15753">MRDFYFVKAGQLQDRALKLIESIRMELNSVKKQLDDVTREERVAKGKDKYDLRERMRELTEKLINITEQTKWLNAISEQLEGVEDKDKAIELSLRQVSLLNIPKEELITPELATVEEESVSEPHKNNKKGRKKSA</sequence>
<dbReference type="AlphaFoldDB" id="A0AAC9HJ70"/>
<protein>
    <submittedName>
        <fullName evidence="3">Uncharacterized protein</fullName>
    </submittedName>
</protein>
<feature type="region of interest" description="Disordered" evidence="2">
    <location>
        <begin position="115"/>
        <end position="135"/>
    </location>
</feature>
<gene>
    <name evidence="3" type="ORF">Maut_02325</name>
    <name evidence="4" type="ORF">MTAT_04480</name>
</gene>
<evidence type="ECO:0000256" key="2">
    <source>
        <dbReference type="SAM" id="MobiDB-lite"/>
    </source>
</evidence>
<evidence type="ECO:0000256" key="1">
    <source>
        <dbReference type="SAM" id="Coils"/>
    </source>
</evidence>
<keyword evidence="1" id="KW-0175">Coiled coil</keyword>
<name>A0AAC9HJ70_NEOTH</name>
<proteinExistence type="predicted"/>
<organism evidence="3 5">
    <name type="scientific">Neomoorella thermoacetica</name>
    <name type="common">Clostridium thermoaceticum</name>
    <dbReference type="NCBI Taxonomy" id="1525"/>
    <lineage>
        <taxon>Bacteria</taxon>
        <taxon>Bacillati</taxon>
        <taxon>Bacillota</taxon>
        <taxon>Clostridia</taxon>
        <taxon>Neomoorellales</taxon>
        <taxon>Neomoorellaceae</taxon>
        <taxon>Neomoorella</taxon>
    </lineage>
</organism>
<dbReference type="Proteomes" id="UP000322283">
    <property type="component" value="Unassembled WGS sequence"/>
</dbReference>
<keyword evidence="6" id="KW-1185">Reference proteome</keyword>
<feature type="coiled-coil region" evidence="1">
    <location>
        <begin position="20"/>
        <end position="69"/>
    </location>
</feature>
<dbReference type="EMBL" id="VCDX01000001">
    <property type="protein sequence ID" value="TYL15709.1"/>
    <property type="molecule type" value="Genomic_DNA"/>
</dbReference>
<reference evidence="3 5" key="1">
    <citation type="submission" date="2016-08" db="EMBL/GenBank/DDBJ databases">
        <title>Moorella thermoacetica DSM 103132.</title>
        <authorList>
            <person name="Jendresen C.B."/>
            <person name="Redl S.M."/>
            <person name="Jensen T.O."/>
            <person name="Nielsen A.T."/>
        </authorList>
    </citation>
    <scope>NUCLEOTIDE SEQUENCE [LARGE SCALE GENOMIC DNA]</scope>
    <source>
        <strain evidence="3 5">DSM 103132</strain>
    </source>
</reference>
<evidence type="ECO:0000313" key="6">
    <source>
        <dbReference type="Proteomes" id="UP000322283"/>
    </source>
</evidence>
<dbReference type="RefSeq" id="WP_069590592.1">
    <property type="nucleotide sequence ID" value="NZ_CP017019.1"/>
</dbReference>
<accession>A0AAC9HJ70</accession>
<evidence type="ECO:0000313" key="5">
    <source>
        <dbReference type="Proteomes" id="UP000094598"/>
    </source>
</evidence>
<evidence type="ECO:0000313" key="3">
    <source>
        <dbReference type="EMBL" id="AOQ24753.1"/>
    </source>
</evidence>
<evidence type="ECO:0000313" key="4">
    <source>
        <dbReference type="EMBL" id="TYL15709.1"/>
    </source>
</evidence>